<dbReference type="InterPro" id="IPR031330">
    <property type="entry name" value="Gly_Hdrlase_35_cat"/>
</dbReference>
<proteinExistence type="inferred from homology"/>
<evidence type="ECO:0000256" key="1">
    <source>
        <dbReference type="ARBA" id="ARBA00009809"/>
    </source>
</evidence>
<feature type="domain" description="Beta-galactosidase galactose-binding" evidence="10">
    <location>
        <begin position="863"/>
        <end position="921"/>
    </location>
</feature>
<dbReference type="Pfam" id="PF21317">
    <property type="entry name" value="BetaGal_ABD_1"/>
    <property type="match status" value="1"/>
</dbReference>
<dbReference type="Gene3D" id="2.60.120.260">
    <property type="entry name" value="Galactose-binding domain-like"/>
    <property type="match status" value="2"/>
</dbReference>
<dbReference type="Ensembl" id="ENSPCLT00000015613.1">
    <property type="protein sequence ID" value="ENSPCLP00000011665.1"/>
    <property type="gene ID" value="ENSPCLG00000009622.1"/>
</dbReference>
<dbReference type="AlphaFoldDB" id="A0A669PW31"/>
<evidence type="ECO:0000313" key="12">
    <source>
        <dbReference type="Proteomes" id="UP000472261"/>
    </source>
</evidence>
<protein>
    <submittedName>
        <fullName evidence="11">Galactosidase beta 1 like</fullName>
    </submittedName>
</protein>
<keyword evidence="5" id="KW-0326">Glycosidase</keyword>
<feature type="region of interest" description="Disordered" evidence="7">
    <location>
        <begin position="302"/>
        <end position="322"/>
    </location>
</feature>
<feature type="region of interest" description="Disordered" evidence="7">
    <location>
        <begin position="233"/>
        <end position="272"/>
    </location>
</feature>
<feature type="domain" description="Glycoside hydrolase 35 catalytic" evidence="8">
    <location>
        <begin position="400"/>
        <end position="679"/>
    </location>
</feature>
<evidence type="ECO:0000259" key="8">
    <source>
        <dbReference type="Pfam" id="PF01301"/>
    </source>
</evidence>
<dbReference type="SUPFAM" id="SSF51445">
    <property type="entry name" value="(Trans)glycosidases"/>
    <property type="match status" value="1"/>
</dbReference>
<sequence length="960" mass="106091">MASRELVTSMRARFMEPRSIRIGWSSSSSSTLVGLRSLQWEGDITKRPLEACCPHLWPRTPPVCVALAVNGLQPAADAVEDKKDALLWHEASFLPQRFHLAPQGPPLAKTHSWRSPRPCVAWGRGPPPHLHVGQEQPGLVLGTLLHQAVGLQAQNVGVLEEVVHLHFAQGGLPVLLVVAQDALQRVEAPVPQPLHQVHVAEAPAGEQSAVWGWQPCPNIPSIHEHLFQIPDYPSPPCPDHPLRPTFSAPQASHPAPRYPQPPVPPHPSARRCSRRYRAPPRLTVPREQTHSACPIVRARHRPPPRVTAASPAGTKGAGRRRSGRGLHVAGVVWWEWARRAARGGMRRRGAVPFGPCPHYEAAELPAGCGFLRSFCAVPSAPEPRSWGCRPSGCCWRPRCCVRSYVPWNYHEPQPGVYDFTGDRDVEAFLDLAAELGLLVILRPGPYICAEWEMGGLPAWLLWKADIILRSTDPAYLAAVDAWLHVLLPKVKPRLYQHGGNIISVQVENEYGSYYACDPSYLQHLLGTFRALLGPEVLLFTTDGAQVEELRCGTLQGLYATVDFGPDSNVTEAFGAQRHIEPRGPLVNSEYYTGWLDYWGGPHASTSATLVAQGLADMLQLGANVNMYMFHGGTNFAYWSGADFKGQYKPVTTSYDYDAPLSEAGDPTEKLFAIRTVISKFQPLPVGPMPPPTPKYAYGWVTLHKYADLLDVLDVLSPSGPIQSQFPLIFETVKQAHGFMLYRTQLPRDILAPATLSAPPHSICDRGYVMLQKEYQGTLERDGQTELRVKGKAGDTLDVLLENMGRISFGANFSDFKGLLGNLSLDSRLLRKWLIYPLAIDAAIQQGWPHAALPKSSCRGRAGPAFYTGTFETPGIAWDTFVKFPGWSKGQLWINGFNLGRYWPHQGPQQTLFVPGSILRVGCPNNITVLELEGAPPNPFLLFLDQPLFNRTFNHSPMDKE</sequence>
<dbReference type="PRINTS" id="PR00742">
    <property type="entry name" value="GLHYDRLASE35"/>
</dbReference>
<dbReference type="SUPFAM" id="SSF49785">
    <property type="entry name" value="Galactose-binding domain-like"/>
    <property type="match status" value="1"/>
</dbReference>
<dbReference type="PANTHER" id="PTHR23421">
    <property type="entry name" value="BETA-GALACTOSIDASE RELATED"/>
    <property type="match status" value="1"/>
</dbReference>
<name>A0A669PW31_PHACC</name>
<dbReference type="FunFam" id="3.20.20.80:FF:000017">
    <property type="entry name" value="Beta-galactosidase"/>
    <property type="match status" value="1"/>
</dbReference>
<dbReference type="InterPro" id="IPR048913">
    <property type="entry name" value="BetaGal_gal-bd"/>
</dbReference>
<evidence type="ECO:0000256" key="6">
    <source>
        <dbReference type="RuleBase" id="RU003679"/>
    </source>
</evidence>
<feature type="domain" description="Beta-galactosidase 1-like first all-beta" evidence="9">
    <location>
        <begin position="726"/>
        <end position="837"/>
    </location>
</feature>
<accession>A0A669PW31</accession>
<dbReference type="InterPro" id="IPR001944">
    <property type="entry name" value="Glycoside_Hdrlase_35"/>
</dbReference>
<dbReference type="InterPro" id="IPR048912">
    <property type="entry name" value="BetaGal1-like_ABD1"/>
</dbReference>
<evidence type="ECO:0000313" key="11">
    <source>
        <dbReference type="Ensembl" id="ENSPCLP00000011665.1"/>
    </source>
</evidence>
<dbReference type="FunFam" id="2.60.120.260:FF:000021">
    <property type="entry name" value="Beta-galactosidase"/>
    <property type="match status" value="1"/>
</dbReference>
<keyword evidence="2" id="KW-0732">Signal</keyword>
<keyword evidence="3" id="KW-0378">Hydrolase</keyword>
<dbReference type="GO" id="GO:0005975">
    <property type="term" value="P:carbohydrate metabolic process"/>
    <property type="evidence" value="ECO:0007669"/>
    <property type="project" value="InterPro"/>
</dbReference>
<feature type="compositionally biased region" description="Pro residues" evidence="7">
    <location>
        <begin position="256"/>
        <end position="267"/>
    </location>
</feature>
<dbReference type="Pfam" id="PF21467">
    <property type="entry name" value="BetaGal_gal-bd"/>
    <property type="match status" value="1"/>
</dbReference>
<organism evidence="11 12">
    <name type="scientific">Phasianus colchicus</name>
    <name type="common">Common pheasant</name>
    <dbReference type="NCBI Taxonomy" id="9054"/>
    <lineage>
        <taxon>Eukaryota</taxon>
        <taxon>Metazoa</taxon>
        <taxon>Chordata</taxon>
        <taxon>Craniata</taxon>
        <taxon>Vertebrata</taxon>
        <taxon>Euteleostomi</taxon>
        <taxon>Archelosauria</taxon>
        <taxon>Archosauria</taxon>
        <taxon>Dinosauria</taxon>
        <taxon>Saurischia</taxon>
        <taxon>Theropoda</taxon>
        <taxon>Coelurosauria</taxon>
        <taxon>Aves</taxon>
        <taxon>Neognathae</taxon>
        <taxon>Galloanserae</taxon>
        <taxon>Galliformes</taxon>
        <taxon>Phasianidae</taxon>
        <taxon>Phasianinae</taxon>
        <taxon>Phasianus</taxon>
    </lineage>
</organism>
<dbReference type="InterPro" id="IPR008979">
    <property type="entry name" value="Galactose-bd-like_sf"/>
</dbReference>
<evidence type="ECO:0000256" key="3">
    <source>
        <dbReference type="ARBA" id="ARBA00022801"/>
    </source>
</evidence>
<dbReference type="Proteomes" id="UP000472261">
    <property type="component" value="Unplaced"/>
</dbReference>
<evidence type="ECO:0000259" key="9">
    <source>
        <dbReference type="Pfam" id="PF21317"/>
    </source>
</evidence>
<evidence type="ECO:0000259" key="10">
    <source>
        <dbReference type="Pfam" id="PF21467"/>
    </source>
</evidence>
<evidence type="ECO:0000256" key="5">
    <source>
        <dbReference type="ARBA" id="ARBA00023295"/>
    </source>
</evidence>
<evidence type="ECO:0000256" key="4">
    <source>
        <dbReference type="ARBA" id="ARBA00023180"/>
    </source>
</evidence>
<evidence type="ECO:0000256" key="2">
    <source>
        <dbReference type="ARBA" id="ARBA00022729"/>
    </source>
</evidence>
<comment type="similarity">
    <text evidence="1 6">Belongs to the glycosyl hydrolase 35 family.</text>
</comment>
<keyword evidence="4" id="KW-0325">Glycoprotein</keyword>
<evidence type="ECO:0000256" key="7">
    <source>
        <dbReference type="SAM" id="MobiDB-lite"/>
    </source>
</evidence>
<keyword evidence="12" id="KW-1185">Reference proteome</keyword>
<dbReference type="Gene3D" id="3.20.20.80">
    <property type="entry name" value="Glycosidases"/>
    <property type="match status" value="1"/>
</dbReference>
<dbReference type="Pfam" id="PF01301">
    <property type="entry name" value="Glyco_hydro_35"/>
    <property type="match status" value="1"/>
</dbReference>
<dbReference type="InterPro" id="IPR017853">
    <property type="entry name" value="GH"/>
</dbReference>
<gene>
    <name evidence="11" type="primary">GLB1L</name>
</gene>
<reference evidence="11" key="2">
    <citation type="submission" date="2025-09" db="UniProtKB">
        <authorList>
            <consortium name="Ensembl"/>
        </authorList>
    </citation>
    <scope>IDENTIFICATION</scope>
</reference>
<dbReference type="GO" id="GO:0004553">
    <property type="term" value="F:hydrolase activity, hydrolyzing O-glycosyl compounds"/>
    <property type="evidence" value="ECO:0007669"/>
    <property type="project" value="InterPro"/>
</dbReference>
<reference evidence="11" key="1">
    <citation type="submission" date="2025-08" db="UniProtKB">
        <authorList>
            <consortium name="Ensembl"/>
        </authorList>
    </citation>
    <scope>IDENTIFICATION</scope>
</reference>